<dbReference type="SUPFAM" id="SSF53474">
    <property type="entry name" value="alpha/beta-Hydrolases"/>
    <property type="match status" value="1"/>
</dbReference>
<proteinExistence type="predicted"/>
<evidence type="ECO:0000313" key="1">
    <source>
        <dbReference type="EMBL" id="TDR13236.1"/>
    </source>
</evidence>
<dbReference type="PANTHER" id="PTHR35602:SF3">
    <property type="entry name" value="ESTERASE YQIA"/>
    <property type="match status" value="1"/>
</dbReference>
<organism evidence="1 2">
    <name type="scientific">Marinomonas communis</name>
    <dbReference type="NCBI Taxonomy" id="28254"/>
    <lineage>
        <taxon>Bacteria</taxon>
        <taxon>Pseudomonadati</taxon>
        <taxon>Pseudomonadota</taxon>
        <taxon>Gammaproteobacteria</taxon>
        <taxon>Oceanospirillales</taxon>
        <taxon>Oceanospirillaceae</taxon>
        <taxon>Marinomonas</taxon>
    </lineage>
</organism>
<dbReference type="PANTHER" id="PTHR35602">
    <property type="entry name" value="ESTERASE YQIA-RELATED"/>
    <property type="match status" value="1"/>
</dbReference>
<evidence type="ECO:0000313" key="2">
    <source>
        <dbReference type="Proteomes" id="UP000295729"/>
    </source>
</evidence>
<dbReference type="RefSeq" id="WP_244936991.1">
    <property type="nucleotide sequence ID" value="NZ_SNZA01000003.1"/>
</dbReference>
<dbReference type="Gene3D" id="3.40.50.1820">
    <property type="entry name" value="alpha/beta hydrolase"/>
    <property type="match status" value="1"/>
</dbReference>
<dbReference type="EMBL" id="SNZA01000003">
    <property type="protein sequence ID" value="TDR13236.1"/>
    <property type="molecule type" value="Genomic_DNA"/>
</dbReference>
<evidence type="ECO:0008006" key="3">
    <source>
        <dbReference type="Google" id="ProtNLM"/>
    </source>
</evidence>
<dbReference type="Pfam" id="PF05728">
    <property type="entry name" value="UPF0227"/>
    <property type="match status" value="1"/>
</dbReference>
<protein>
    <recommendedName>
        <fullName evidence="3">Esterase</fullName>
    </recommendedName>
</protein>
<dbReference type="AlphaFoldDB" id="A0A4R6X2Y0"/>
<dbReference type="InterPro" id="IPR008886">
    <property type="entry name" value="UPF0227/Esterase_YqiA"/>
</dbReference>
<accession>A0A4R6X2Y0</accession>
<dbReference type="Proteomes" id="UP000295729">
    <property type="component" value="Unassembled WGS sequence"/>
</dbReference>
<comment type="caution">
    <text evidence="1">The sequence shown here is derived from an EMBL/GenBank/DDBJ whole genome shotgun (WGS) entry which is preliminary data.</text>
</comment>
<keyword evidence="2" id="KW-1185">Reference proteome</keyword>
<name>A0A4R6X2Y0_9GAMM</name>
<reference evidence="1 2" key="1">
    <citation type="submission" date="2019-03" db="EMBL/GenBank/DDBJ databases">
        <title>Genomic Encyclopedia of Type Strains, Phase IV (KMG-IV): sequencing the most valuable type-strain genomes for metagenomic binning, comparative biology and taxonomic classification.</title>
        <authorList>
            <person name="Goeker M."/>
        </authorList>
    </citation>
    <scope>NUCLEOTIDE SEQUENCE [LARGE SCALE GENOMIC DNA]</scope>
    <source>
        <strain evidence="1 2">DSM 5604</strain>
    </source>
</reference>
<dbReference type="InterPro" id="IPR029058">
    <property type="entry name" value="AB_hydrolase_fold"/>
</dbReference>
<gene>
    <name evidence="1" type="ORF">C8D85_2112</name>
</gene>
<sequence length="198" mass="22332">MTMLQLIYVHGFNSSELSYKSQQVLERLRSLGFAEQFACPRLPWQPSKAIQCLESMIETYRSSGQDVVLVGSSLGGFYAAYLSAKYDLKAVLVNPAVQAPTLLQDYLGKQVNPYTQEEYVLTTEHINELEALANPKCQPNNLWLMLQEGDEVLDYRAALQCYPTVARLICEPNGDHSFVGFERYLDELLSFAGFSLNN</sequence>